<dbReference type="Proteomes" id="UP000752292">
    <property type="component" value="Unassembled WGS sequence"/>
</dbReference>
<evidence type="ECO:0000313" key="9">
    <source>
        <dbReference type="Proteomes" id="UP000752292"/>
    </source>
</evidence>
<dbReference type="SUPFAM" id="SSF51735">
    <property type="entry name" value="NAD(P)-binding Rossmann-fold domains"/>
    <property type="match status" value="1"/>
</dbReference>
<evidence type="ECO:0000256" key="5">
    <source>
        <dbReference type="ARBA" id="ARBA00022833"/>
    </source>
</evidence>
<feature type="non-terminal residue" evidence="8">
    <location>
        <position position="1"/>
    </location>
</feature>
<dbReference type="Pfam" id="PF00107">
    <property type="entry name" value="ADH_zinc_N"/>
    <property type="match status" value="1"/>
</dbReference>
<evidence type="ECO:0000256" key="6">
    <source>
        <dbReference type="ARBA" id="ARBA00023002"/>
    </source>
</evidence>
<comment type="caution">
    <text evidence="8">The sequence shown here is derived from an EMBL/GenBank/DDBJ whole genome shotgun (WGS) entry which is preliminary data.</text>
</comment>
<dbReference type="Pfam" id="PF08240">
    <property type="entry name" value="ADH_N"/>
    <property type="match status" value="1"/>
</dbReference>
<dbReference type="GO" id="GO:0046872">
    <property type="term" value="F:metal ion binding"/>
    <property type="evidence" value="ECO:0007669"/>
    <property type="project" value="UniProtKB-KW"/>
</dbReference>
<comment type="cofactor">
    <cofactor evidence="1">
        <name>Zn(2+)</name>
        <dbReference type="ChEBI" id="CHEBI:29105"/>
    </cofactor>
</comment>
<evidence type="ECO:0000256" key="1">
    <source>
        <dbReference type="ARBA" id="ARBA00001947"/>
    </source>
</evidence>
<dbReference type="PANTHER" id="PTHR42940">
    <property type="entry name" value="ALCOHOL DEHYDROGENASE 1-RELATED"/>
    <property type="match status" value="1"/>
</dbReference>
<proteinExistence type="inferred from homology"/>
<dbReference type="InterPro" id="IPR013154">
    <property type="entry name" value="ADH-like_N"/>
</dbReference>
<evidence type="ECO:0000256" key="4">
    <source>
        <dbReference type="ARBA" id="ARBA00022723"/>
    </source>
</evidence>
<dbReference type="EMBL" id="JACQRX010000220">
    <property type="protein sequence ID" value="MBI4251814.1"/>
    <property type="molecule type" value="Genomic_DNA"/>
</dbReference>
<keyword evidence="5" id="KW-0862">Zinc</keyword>
<dbReference type="InterPro" id="IPR011032">
    <property type="entry name" value="GroES-like_sf"/>
</dbReference>
<sequence>AGGGRVGDRAILHAYLTCGACRFCLMGRETLCRDFRGYLGVHADGGYAEYVRAPARNLCRIPEGVGYAEATVIVSPVATPLKAIKTRAGVRPGDDLVVVGACGGVGIHAVQIGKRFGARVIAVDIDDARLERAKALGADHAVNGRRENFAEAVAQITGGKGAEAVLEFVGTGETLPRSFASLAAAGTLVVVGFQPGAVFAGDPTRFVMDEAVVTGSRYVNRAELAEAARWVGEGWVKPVISAAYPLAEAERALADLATNRVFGRAPILPGA</sequence>
<protein>
    <recommendedName>
        <fullName evidence="3">alcohol dehydrogenase</fullName>
        <ecNumber evidence="3">1.1.1.1</ecNumber>
    </recommendedName>
</protein>
<dbReference type="SMART" id="SM00829">
    <property type="entry name" value="PKS_ER"/>
    <property type="match status" value="1"/>
</dbReference>
<dbReference type="InterPro" id="IPR036291">
    <property type="entry name" value="NAD(P)-bd_dom_sf"/>
</dbReference>
<dbReference type="Gene3D" id="3.90.180.10">
    <property type="entry name" value="Medium-chain alcohol dehydrogenases, catalytic domain"/>
    <property type="match status" value="1"/>
</dbReference>
<dbReference type="PANTHER" id="PTHR42940:SF8">
    <property type="entry name" value="VACUOLAR PROTEIN SORTING-ASSOCIATED PROTEIN 11"/>
    <property type="match status" value="1"/>
</dbReference>
<dbReference type="InterPro" id="IPR020843">
    <property type="entry name" value="ER"/>
</dbReference>
<organism evidence="8 9">
    <name type="scientific">Tectimicrobiota bacterium</name>
    <dbReference type="NCBI Taxonomy" id="2528274"/>
    <lineage>
        <taxon>Bacteria</taxon>
        <taxon>Pseudomonadati</taxon>
        <taxon>Nitrospinota/Tectimicrobiota group</taxon>
        <taxon>Candidatus Tectimicrobiota</taxon>
    </lineage>
</organism>
<name>A0A933EA99_UNCTE</name>
<keyword evidence="4" id="KW-0479">Metal-binding</keyword>
<reference evidence="8" key="1">
    <citation type="submission" date="2020-07" db="EMBL/GenBank/DDBJ databases">
        <title>Huge and variable diversity of episymbiotic CPR bacteria and DPANN archaea in groundwater ecosystems.</title>
        <authorList>
            <person name="He C.Y."/>
            <person name="Keren R."/>
            <person name="Whittaker M."/>
            <person name="Farag I.F."/>
            <person name="Doudna J."/>
            <person name="Cate J.H.D."/>
            <person name="Banfield J.F."/>
        </authorList>
    </citation>
    <scope>NUCLEOTIDE SEQUENCE</scope>
    <source>
        <strain evidence="8">NC_groundwater_1370_Ag_S-0.2um_69_93</strain>
    </source>
</reference>
<keyword evidence="6" id="KW-0560">Oxidoreductase</keyword>
<dbReference type="EC" id="1.1.1.1" evidence="3"/>
<dbReference type="SUPFAM" id="SSF50129">
    <property type="entry name" value="GroES-like"/>
    <property type="match status" value="1"/>
</dbReference>
<evidence type="ECO:0000256" key="2">
    <source>
        <dbReference type="ARBA" id="ARBA00008072"/>
    </source>
</evidence>
<accession>A0A933EA99</accession>
<evidence type="ECO:0000256" key="3">
    <source>
        <dbReference type="ARBA" id="ARBA00013190"/>
    </source>
</evidence>
<dbReference type="InterPro" id="IPR013149">
    <property type="entry name" value="ADH-like_C"/>
</dbReference>
<evidence type="ECO:0000259" key="7">
    <source>
        <dbReference type="SMART" id="SM00829"/>
    </source>
</evidence>
<comment type="similarity">
    <text evidence="2">Belongs to the zinc-containing alcohol dehydrogenase family.</text>
</comment>
<gene>
    <name evidence="8" type="ORF">HY618_05080</name>
</gene>
<evidence type="ECO:0000313" key="8">
    <source>
        <dbReference type="EMBL" id="MBI4251814.1"/>
    </source>
</evidence>
<feature type="domain" description="Enoyl reductase (ER)" evidence="7">
    <location>
        <begin position="3"/>
        <end position="267"/>
    </location>
</feature>
<dbReference type="AlphaFoldDB" id="A0A933EA99"/>
<dbReference type="GO" id="GO:0004022">
    <property type="term" value="F:alcohol dehydrogenase (NAD+) activity"/>
    <property type="evidence" value="ECO:0007669"/>
    <property type="project" value="UniProtKB-EC"/>
</dbReference>